<evidence type="ECO:0000313" key="3">
    <source>
        <dbReference type="Proteomes" id="UP000198287"/>
    </source>
</evidence>
<comment type="caution">
    <text evidence="2">The sequence shown here is derived from an EMBL/GenBank/DDBJ whole genome shotgun (WGS) entry which is preliminary data.</text>
</comment>
<keyword evidence="3" id="KW-1185">Reference proteome</keyword>
<proteinExistence type="predicted"/>
<keyword evidence="1" id="KW-0472">Membrane</keyword>
<sequence>MKPYQAETVRLYNRLYNAKPFFWFGLPMRLATNGNNLHVEKSGNLANKIIPLLLSFGGMIYLGIATLVRFSNPVITSMGRFVIMAYEWFIVMEGIYFFLLLMDLLGYNDITVQVCNLSDQYVEQLGKAVPAKRKVIRHPDMLNYTLRLFV</sequence>
<gene>
    <name evidence="2" type="ORF">Fcan01_10144</name>
</gene>
<dbReference type="AlphaFoldDB" id="A0A226E7B5"/>
<dbReference type="EMBL" id="LNIX01000005">
    <property type="protein sequence ID" value="OXA53493.1"/>
    <property type="molecule type" value="Genomic_DNA"/>
</dbReference>
<evidence type="ECO:0000313" key="2">
    <source>
        <dbReference type="EMBL" id="OXA53493.1"/>
    </source>
</evidence>
<accession>A0A226E7B5</accession>
<keyword evidence="1" id="KW-0812">Transmembrane</keyword>
<dbReference type="Proteomes" id="UP000198287">
    <property type="component" value="Unassembled WGS sequence"/>
</dbReference>
<evidence type="ECO:0000256" key="1">
    <source>
        <dbReference type="SAM" id="Phobius"/>
    </source>
</evidence>
<name>A0A226E7B5_FOLCA</name>
<feature type="transmembrane region" description="Helical" evidence="1">
    <location>
        <begin position="82"/>
        <end position="102"/>
    </location>
</feature>
<keyword evidence="1" id="KW-1133">Transmembrane helix</keyword>
<feature type="transmembrane region" description="Helical" evidence="1">
    <location>
        <begin position="49"/>
        <end position="70"/>
    </location>
</feature>
<reference evidence="2 3" key="1">
    <citation type="submission" date="2015-12" db="EMBL/GenBank/DDBJ databases">
        <title>The genome of Folsomia candida.</title>
        <authorList>
            <person name="Faddeeva A."/>
            <person name="Derks M.F."/>
            <person name="Anvar Y."/>
            <person name="Smit S."/>
            <person name="Van Straalen N."/>
            <person name="Roelofs D."/>
        </authorList>
    </citation>
    <scope>NUCLEOTIDE SEQUENCE [LARGE SCALE GENOMIC DNA]</scope>
    <source>
        <strain evidence="2 3">VU population</strain>
        <tissue evidence="2">Whole body</tissue>
    </source>
</reference>
<organism evidence="2 3">
    <name type="scientific">Folsomia candida</name>
    <name type="common">Springtail</name>
    <dbReference type="NCBI Taxonomy" id="158441"/>
    <lineage>
        <taxon>Eukaryota</taxon>
        <taxon>Metazoa</taxon>
        <taxon>Ecdysozoa</taxon>
        <taxon>Arthropoda</taxon>
        <taxon>Hexapoda</taxon>
        <taxon>Collembola</taxon>
        <taxon>Entomobryomorpha</taxon>
        <taxon>Isotomoidea</taxon>
        <taxon>Isotomidae</taxon>
        <taxon>Proisotominae</taxon>
        <taxon>Folsomia</taxon>
    </lineage>
</organism>
<protein>
    <submittedName>
        <fullName evidence="2">Uncharacterized protein</fullName>
    </submittedName>
</protein>